<evidence type="ECO:0000256" key="2">
    <source>
        <dbReference type="PIRSR" id="PIRSR640198-2"/>
    </source>
</evidence>
<evidence type="ECO:0000313" key="4">
    <source>
        <dbReference type="EMBL" id="RYQ46229.1"/>
    </source>
</evidence>
<dbReference type="InterPro" id="IPR040198">
    <property type="entry name" value="Fido_containing"/>
</dbReference>
<comment type="caution">
    <text evidence="4">The sequence shown here is derived from an EMBL/GenBank/DDBJ whole genome shotgun (WGS) entry which is preliminary data.</text>
</comment>
<name>A0A8B3RMG3_9BIFI</name>
<evidence type="ECO:0000259" key="3">
    <source>
        <dbReference type="PROSITE" id="PS51459"/>
    </source>
</evidence>
<dbReference type="PROSITE" id="PS51459">
    <property type="entry name" value="FIDO"/>
    <property type="match status" value="1"/>
</dbReference>
<organism evidence="4 5">
    <name type="scientific">Bifidobacterium pseudolongum subsp. globosum</name>
    <dbReference type="NCBI Taxonomy" id="1690"/>
    <lineage>
        <taxon>Bacteria</taxon>
        <taxon>Bacillati</taxon>
        <taxon>Actinomycetota</taxon>
        <taxon>Actinomycetes</taxon>
        <taxon>Bifidobacteriales</taxon>
        <taxon>Bifidobacteriaceae</taxon>
        <taxon>Bifidobacterium</taxon>
    </lineage>
</organism>
<dbReference type="RefSeq" id="WP_242500768.1">
    <property type="nucleotide sequence ID" value="NZ_RYUB01000012.1"/>
</dbReference>
<proteinExistence type="predicted"/>
<dbReference type="InterPro" id="IPR036597">
    <property type="entry name" value="Fido-like_dom_sf"/>
</dbReference>
<dbReference type="Gene3D" id="1.10.3290.10">
    <property type="entry name" value="Fido-like domain"/>
    <property type="match status" value="1"/>
</dbReference>
<evidence type="ECO:0000256" key="1">
    <source>
        <dbReference type="PIRSR" id="PIRSR640198-1"/>
    </source>
</evidence>
<feature type="active site" evidence="1">
    <location>
        <position position="124"/>
    </location>
</feature>
<dbReference type="GO" id="GO:0005524">
    <property type="term" value="F:ATP binding"/>
    <property type="evidence" value="ECO:0007669"/>
    <property type="project" value="UniProtKB-KW"/>
</dbReference>
<dbReference type="PANTHER" id="PTHR13504:SF38">
    <property type="entry name" value="FIDO DOMAIN-CONTAINING PROTEIN"/>
    <property type="match status" value="1"/>
</dbReference>
<dbReference type="PANTHER" id="PTHR13504">
    <property type="entry name" value="FIDO DOMAIN-CONTAINING PROTEIN DDB_G0283145"/>
    <property type="match status" value="1"/>
</dbReference>
<dbReference type="AlphaFoldDB" id="A0A8B3RMG3"/>
<keyword evidence="2" id="KW-0067">ATP-binding</keyword>
<dbReference type="SUPFAM" id="SSF140931">
    <property type="entry name" value="Fic-like"/>
    <property type="match status" value="1"/>
</dbReference>
<evidence type="ECO:0000313" key="5">
    <source>
        <dbReference type="Proteomes" id="UP000292933"/>
    </source>
</evidence>
<protein>
    <submittedName>
        <fullName evidence="4">Fic/DOC family protein</fullName>
    </submittedName>
</protein>
<dbReference type="InterPro" id="IPR003812">
    <property type="entry name" value="Fido"/>
</dbReference>
<feature type="domain" description="Fido" evidence="3">
    <location>
        <begin position="45"/>
        <end position="182"/>
    </location>
</feature>
<feature type="binding site" evidence="2">
    <location>
        <begin position="128"/>
        <end position="135"/>
    </location>
    <ligand>
        <name>ATP</name>
        <dbReference type="ChEBI" id="CHEBI:30616"/>
    </ligand>
</feature>
<accession>A0A8B3RMG3</accession>
<dbReference type="Proteomes" id="UP000292933">
    <property type="component" value="Unassembled WGS sequence"/>
</dbReference>
<dbReference type="Pfam" id="PF02661">
    <property type="entry name" value="Fic"/>
    <property type="match status" value="1"/>
</dbReference>
<gene>
    <name evidence="4" type="ORF">PG1780B_1259</name>
</gene>
<keyword evidence="2" id="KW-0547">Nucleotide-binding</keyword>
<reference evidence="4 5" key="1">
    <citation type="submission" date="2018-12" db="EMBL/GenBank/DDBJ databases">
        <title>Unveiling genomic diversity among members of the Bifidobacterium pseudolongum species, a widely distributed gut commensal of the animal kingdom.</title>
        <authorList>
            <person name="Lugli G.A."/>
            <person name="Duranti S."/>
            <person name="Albert K."/>
            <person name="Mancabelli L."/>
            <person name="Napoli S."/>
            <person name="Viappiani A."/>
            <person name="Anzalone R."/>
            <person name="Longhi G."/>
            <person name="Milani C."/>
            <person name="Turroni F."/>
            <person name="Alessandri G."/>
            <person name="Sela D.A."/>
            <person name="Van Sinderen D."/>
            <person name="Ventura M."/>
        </authorList>
    </citation>
    <scope>NUCLEOTIDE SEQUENCE [LARGE SCALE GENOMIC DNA]</scope>
    <source>
        <strain evidence="4 5">1780B</strain>
    </source>
</reference>
<dbReference type="EMBL" id="RYVC01000010">
    <property type="protein sequence ID" value="RYQ46229.1"/>
    <property type="molecule type" value="Genomic_DNA"/>
</dbReference>
<sequence length="184" mass="20625">MLDTELVLEGEFVPSDGPARDIFAAKGVGDGMDYVRRWAQEHAPLNVDLIKRLHEVTTLDAQPVMRGQFRPYGYIARITATTVKTADPLEIYEDVEALIESLRSSTAHTILKAAGFHTFFENIHPFADGNGRTGRQLLNLMLLEAGYPPVAIKHDAGRNYSRSLEQWQIHDNAHPFLKILESSI</sequence>